<organism evidence="1 2">
    <name type="scientific">Novosphingobium soli</name>
    <dbReference type="NCBI Taxonomy" id="574956"/>
    <lineage>
        <taxon>Bacteria</taxon>
        <taxon>Pseudomonadati</taxon>
        <taxon>Pseudomonadota</taxon>
        <taxon>Alphaproteobacteria</taxon>
        <taxon>Sphingomonadales</taxon>
        <taxon>Sphingomonadaceae</taxon>
        <taxon>Novosphingobium</taxon>
    </lineage>
</organism>
<proteinExistence type="predicted"/>
<keyword evidence="2" id="KW-1185">Reference proteome</keyword>
<reference evidence="1 2" key="1">
    <citation type="submission" date="2024-09" db="EMBL/GenBank/DDBJ databases">
        <authorList>
            <person name="Sun Q."/>
            <person name="Mori K."/>
        </authorList>
    </citation>
    <scope>NUCLEOTIDE SEQUENCE [LARGE SCALE GENOMIC DNA]</scope>
    <source>
        <strain evidence="1 2">CCM 7706</strain>
    </source>
</reference>
<evidence type="ECO:0000313" key="1">
    <source>
        <dbReference type="EMBL" id="MFC0205193.1"/>
    </source>
</evidence>
<dbReference type="RefSeq" id="WP_379487924.1">
    <property type="nucleotide sequence ID" value="NZ_JBHLWK010000015.1"/>
</dbReference>
<gene>
    <name evidence="1" type="ORF">ACFFJC_13045</name>
</gene>
<name>A0ABV6CXT2_9SPHN</name>
<evidence type="ECO:0000313" key="2">
    <source>
        <dbReference type="Proteomes" id="UP001589798"/>
    </source>
</evidence>
<accession>A0ABV6CXT2</accession>
<dbReference type="Proteomes" id="UP001589798">
    <property type="component" value="Unassembled WGS sequence"/>
</dbReference>
<dbReference type="EMBL" id="JBHLWK010000015">
    <property type="protein sequence ID" value="MFC0205193.1"/>
    <property type="molecule type" value="Genomic_DNA"/>
</dbReference>
<protein>
    <submittedName>
        <fullName evidence="1">Uncharacterized protein</fullName>
    </submittedName>
</protein>
<comment type="caution">
    <text evidence="1">The sequence shown here is derived from an EMBL/GenBank/DDBJ whole genome shotgun (WGS) entry which is preliminary data.</text>
</comment>
<sequence length="146" mass="17325">MATLHPPFDRLVEQAGWSVISHWNSGPNNRLILQRENVKFDYEASRDGIFHDVILNDIYKFPADQLVEFFNFTSPRRAFAIEAISDNFEFVRSELSVPEVRGNFRKWRKERERVEESASFQKQPSSFELLDRFAQFVVTLLPWRQK</sequence>